<dbReference type="CDD" id="cd19821">
    <property type="entry name" value="Bbox1_BBX-like"/>
    <property type="match status" value="2"/>
</dbReference>
<dbReference type="PROSITE" id="PS51017">
    <property type="entry name" value="CCT"/>
    <property type="match status" value="1"/>
</dbReference>
<dbReference type="Pfam" id="PF22586">
    <property type="entry name" value="ANCHR-like_BBOX"/>
    <property type="match status" value="1"/>
</dbReference>
<keyword evidence="3" id="KW-0479">Metal-binding</keyword>
<dbReference type="eggNOG" id="ENOG502QUBA">
    <property type="taxonomic scope" value="Eukaryota"/>
</dbReference>
<accession>U5DAE4</accession>
<dbReference type="Proteomes" id="UP000017836">
    <property type="component" value="Unassembled WGS sequence"/>
</dbReference>
<feature type="domain" description="B box-type" evidence="10">
    <location>
        <begin position="1"/>
        <end position="47"/>
    </location>
</feature>
<dbReference type="SMART" id="SM00336">
    <property type="entry name" value="BBOX"/>
    <property type="match status" value="2"/>
</dbReference>
<proteinExistence type="inferred from homology"/>
<dbReference type="EMBL" id="KI392075">
    <property type="protein sequence ID" value="ERN19175.1"/>
    <property type="molecule type" value="Genomic_DNA"/>
</dbReference>
<dbReference type="InterPro" id="IPR000315">
    <property type="entry name" value="Znf_B-box"/>
</dbReference>
<evidence type="ECO:0000259" key="10">
    <source>
        <dbReference type="PROSITE" id="PS50119"/>
    </source>
</evidence>
<keyword evidence="7 9" id="KW-0539">Nucleus</keyword>
<evidence type="ECO:0000256" key="9">
    <source>
        <dbReference type="PROSITE-ProRule" id="PRU00357"/>
    </source>
</evidence>
<protein>
    <recommendedName>
        <fullName evidence="14">CCT domain-containing protein</fullName>
    </recommendedName>
</protein>
<name>U5DAE4_AMBTC</name>
<keyword evidence="5 8" id="KW-0863">Zinc-finger</keyword>
<evidence type="ECO:0000256" key="7">
    <source>
        <dbReference type="ARBA" id="ARBA00023242"/>
    </source>
</evidence>
<evidence type="ECO:0000256" key="6">
    <source>
        <dbReference type="ARBA" id="ARBA00022833"/>
    </source>
</evidence>
<dbReference type="Pfam" id="PF06203">
    <property type="entry name" value="CCT"/>
    <property type="match status" value="1"/>
</dbReference>
<dbReference type="PANTHER" id="PTHR31717:SF138">
    <property type="entry name" value="CONSTANS-LIKE PROTEIN DAYS TO HEADING ON CHROMOSOME 2"/>
    <property type="match status" value="1"/>
</dbReference>
<feature type="domain" description="CCT" evidence="11">
    <location>
        <begin position="353"/>
        <end position="395"/>
    </location>
</feature>
<evidence type="ECO:0000256" key="5">
    <source>
        <dbReference type="ARBA" id="ARBA00022771"/>
    </source>
</evidence>
<sequence length="412" mass="45205">MGPLCDFCGDQRSMVYCRSDAACLCLSCDRKVHSANALSRRHSRTLVCDRCSSQPAIVRCLDESTSLCQNCDWNGHGAPGSASGHKRQTINCYSGCPSATELSRIWTFVMDFPSTEDTTCEQGMGLMTIDENNVSNSWGSMENGDKVDFCVGSSRIPALDSMSQVDQQVVTSDFTPPKMCSTEIKGLGICDDDIYKDFNVDDVDLDFDDYEELFGGSHNPSGYLFDDAGVDSLFMGKNASVANSNAQSENSMEASSVRPDGSNVLTPCISRHVNTIQTTTCSEPIVSGHDRCTGLDLTFPVRQACSSVSLSFSGMTGESNAGDYQDCGISSTLFMGEPPWDLSGPEGTFPQSRDSAVLRYKEKKKTRKFEKKIRYASRKARADIRKRVKGRFVKAGEAYDYDPLCQFQARSF</sequence>
<dbReference type="KEGG" id="atr:18447549"/>
<dbReference type="InterPro" id="IPR010402">
    <property type="entry name" value="CCT_domain"/>
</dbReference>
<organism evidence="12 13">
    <name type="scientific">Amborella trichopoda</name>
    <dbReference type="NCBI Taxonomy" id="13333"/>
    <lineage>
        <taxon>Eukaryota</taxon>
        <taxon>Viridiplantae</taxon>
        <taxon>Streptophyta</taxon>
        <taxon>Embryophyta</taxon>
        <taxon>Tracheophyta</taxon>
        <taxon>Spermatophyta</taxon>
        <taxon>Magnoliopsida</taxon>
        <taxon>Amborellales</taxon>
        <taxon>Amborellaceae</taxon>
        <taxon>Amborella</taxon>
    </lineage>
</organism>
<keyword evidence="13" id="KW-1185">Reference proteome</keyword>
<keyword evidence="4" id="KW-0677">Repeat</keyword>
<dbReference type="OrthoDB" id="153872at2759"/>
<comment type="subcellular location">
    <subcellularLocation>
        <location evidence="1 9">Nucleus</location>
    </subcellularLocation>
</comment>
<dbReference type="Gramene" id="ERN19175">
    <property type="protein sequence ID" value="ERN19175"/>
    <property type="gene ID" value="AMTR_s00061p00172870"/>
</dbReference>
<dbReference type="HOGENOM" id="CLU_028225_0_1_1"/>
<evidence type="ECO:0000313" key="12">
    <source>
        <dbReference type="EMBL" id="ERN19175.1"/>
    </source>
</evidence>
<evidence type="ECO:0000256" key="2">
    <source>
        <dbReference type="ARBA" id="ARBA00010024"/>
    </source>
</evidence>
<comment type="similarity">
    <text evidence="2">Belongs to the CONSTANS family.</text>
</comment>
<dbReference type="InterPro" id="IPR049808">
    <property type="entry name" value="CONSTANS-like_Bbox1"/>
</dbReference>
<evidence type="ECO:0000256" key="1">
    <source>
        <dbReference type="ARBA" id="ARBA00004123"/>
    </source>
</evidence>
<dbReference type="GO" id="GO:0006355">
    <property type="term" value="P:regulation of DNA-templated transcription"/>
    <property type="evidence" value="ECO:0007669"/>
    <property type="project" value="UniProtKB-ARBA"/>
</dbReference>
<evidence type="ECO:0000256" key="4">
    <source>
        <dbReference type="ARBA" id="ARBA00022737"/>
    </source>
</evidence>
<reference evidence="13" key="1">
    <citation type="journal article" date="2013" name="Science">
        <title>The Amborella genome and the evolution of flowering plants.</title>
        <authorList>
            <consortium name="Amborella Genome Project"/>
        </authorList>
    </citation>
    <scope>NUCLEOTIDE SEQUENCE [LARGE SCALE GENOMIC DNA]</scope>
</reference>
<dbReference type="GO" id="GO:0008270">
    <property type="term" value="F:zinc ion binding"/>
    <property type="evidence" value="ECO:0007669"/>
    <property type="project" value="UniProtKB-KW"/>
</dbReference>
<dbReference type="OMA" id="ESACEQG"/>
<evidence type="ECO:0000259" key="11">
    <source>
        <dbReference type="PROSITE" id="PS51017"/>
    </source>
</evidence>
<dbReference type="PROSITE" id="PS50119">
    <property type="entry name" value="ZF_BBOX"/>
    <property type="match status" value="2"/>
</dbReference>
<dbReference type="GO" id="GO:0005634">
    <property type="term" value="C:nucleus"/>
    <property type="evidence" value="ECO:0007669"/>
    <property type="project" value="UniProtKB-SubCell"/>
</dbReference>
<gene>
    <name evidence="12" type="ORF">AMTR_s00061p00172870</name>
</gene>
<dbReference type="PANTHER" id="PTHR31717">
    <property type="entry name" value="ZINC FINGER PROTEIN CONSTANS-LIKE 10"/>
    <property type="match status" value="1"/>
</dbReference>
<dbReference type="AlphaFoldDB" id="U5DAE4"/>
<evidence type="ECO:0000313" key="13">
    <source>
        <dbReference type="Proteomes" id="UP000017836"/>
    </source>
</evidence>
<evidence type="ECO:0000256" key="3">
    <source>
        <dbReference type="ARBA" id="ARBA00022723"/>
    </source>
</evidence>
<dbReference type="STRING" id="13333.U5DAE4"/>
<feature type="domain" description="B box-type" evidence="10">
    <location>
        <begin position="43"/>
        <end position="90"/>
    </location>
</feature>
<evidence type="ECO:0008006" key="14">
    <source>
        <dbReference type="Google" id="ProtNLM"/>
    </source>
</evidence>
<keyword evidence="6" id="KW-0862">Zinc</keyword>
<evidence type="ECO:0000256" key="8">
    <source>
        <dbReference type="PROSITE-ProRule" id="PRU00024"/>
    </source>
</evidence>